<protein>
    <submittedName>
        <fullName evidence="2">GNAT family N-acetyltransferase</fullName>
    </submittedName>
</protein>
<accession>A0ABW8JGN8</accession>
<keyword evidence="3" id="KW-1185">Reference proteome</keyword>
<evidence type="ECO:0000313" key="2">
    <source>
        <dbReference type="EMBL" id="MFK2899664.1"/>
    </source>
</evidence>
<dbReference type="InterPro" id="IPR016181">
    <property type="entry name" value="Acyl_CoA_acyltransferase"/>
</dbReference>
<evidence type="ECO:0000259" key="1">
    <source>
        <dbReference type="PROSITE" id="PS51186"/>
    </source>
</evidence>
<dbReference type="Gene3D" id="3.40.630.30">
    <property type="match status" value="1"/>
</dbReference>
<reference evidence="2 3" key="1">
    <citation type="submission" date="2020-10" db="EMBL/GenBank/DDBJ databases">
        <title>Phylogeny of dyella-like bacteria.</title>
        <authorList>
            <person name="Fu J."/>
        </authorList>
    </citation>
    <scope>NUCLEOTIDE SEQUENCE [LARGE SCALE GENOMIC DNA]</scope>
    <source>
        <strain evidence="2 3">JP1</strain>
    </source>
</reference>
<feature type="domain" description="N-acetyltransferase" evidence="1">
    <location>
        <begin position="7"/>
        <end position="164"/>
    </location>
</feature>
<sequence>MSMLPVIRVAPVTAELRPALLQLRVTEAQRDFVGDIEPSLTDAECCPGSLPMTILRDDGPVGYYRIELHPGTIAGREFDLPALGLRTFFIDHRWQGQGIATSALNVAVDDVAERFPQARLLVLLVNGRNLAALRLYLRARFVDTGQLYHGGRSGPQHLLWRALP</sequence>
<comment type="caution">
    <text evidence="2">The sequence shown here is derived from an EMBL/GenBank/DDBJ whole genome shotgun (WGS) entry which is preliminary data.</text>
</comment>
<organism evidence="2 3">
    <name type="scientific">Dyella jejuensis</name>
    <dbReference type="NCBI Taxonomy" id="1432009"/>
    <lineage>
        <taxon>Bacteria</taxon>
        <taxon>Pseudomonadati</taxon>
        <taxon>Pseudomonadota</taxon>
        <taxon>Gammaproteobacteria</taxon>
        <taxon>Lysobacterales</taxon>
        <taxon>Rhodanobacteraceae</taxon>
        <taxon>Dyella</taxon>
    </lineage>
</organism>
<gene>
    <name evidence="2" type="ORF">ISP15_04890</name>
</gene>
<dbReference type="PROSITE" id="PS51186">
    <property type="entry name" value="GNAT"/>
    <property type="match status" value="1"/>
</dbReference>
<dbReference type="SUPFAM" id="SSF55729">
    <property type="entry name" value="Acyl-CoA N-acyltransferases (Nat)"/>
    <property type="match status" value="1"/>
</dbReference>
<evidence type="ECO:0000313" key="3">
    <source>
        <dbReference type="Proteomes" id="UP001620461"/>
    </source>
</evidence>
<dbReference type="Proteomes" id="UP001620461">
    <property type="component" value="Unassembled WGS sequence"/>
</dbReference>
<proteinExistence type="predicted"/>
<name>A0ABW8JGN8_9GAMM</name>
<dbReference type="InterPro" id="IPR000182">
    <property type="entry name" value="GNAT_dom"/>
</dbReference>
<dbReference type="EMBL" id="JADIKJ010000003">
    <property type="protein sequence ID" value="MFK2899664.1"/>
    <property type="molecule type" value="Genomic_DNA"/>
</dbReference>
<dbReference type="RefSeq" id="WP_404545694.1">
    <property type="nucleotide sequence ID" value="NZ_JADIKJ010000003.1"/>
</dbReference>
<dbReference type="Pfam" id="PF00583">
    <property type="entry name" value="Acetyltransf_1"/>
    <property type="match status" value="1"/>
</dbReference>